<proteinExistence type="predicted"/>
<dbReference type="SUPFAM" id="SSF56672">
    <property type="entry name" value="DNA/RNA polymerases"/>
    <property type="match status" value="1"/>
</dbReference>
<dbReference type="Pfam" id="PF13966">
    <property type="entry name" value="zf-RVT"/>
    <property type="match status" value="1"/>
</dbReference>
<evidence type="ECO:0008006" key="5">
    <source>
        <dbReference type="Google" id="ProtNLM"/>
    </source>
</evidence>
<evidence type="ECO:0000259" key="2">
    <source>
        <dbReference type="Pfam" id="PF13966"/>
    </source>
</evidence>
<dbReference type="Proteomes" id="UP000813463">
    <property type="component" value="Chromosome 3"/>
</dbReference>
<dbReference type="InterPro" id="IPR000477">
    <property type="entry name" value="RT_dom"/>
</dbReference>
<dbReference type="PANTHER" id="PTHR33116:SF84">
    <property type="entry name" value="RNA-DIRECTED DNA POLYMERASE"/>
    <property type="match status" value="1"/>
</dbReference>
<name>A0ABM3RJF1_SPIOL</name>
<accession>A0ABM3RJF1</accession>
<evidence type="ECO:0000313" key="4">
    <source>
        <dbReference type="RefSeq" id="XP_056695735.1"/>
    </source>
</evidence>
<dbReference type="GeneID" id="130470146"/>
<reference evidence="4" key="2">
    <citation type="submission" date="2025-08" db="UniProtKB">
        <authorList>
            <consortium name="RefSeq"/>
        </authorList>
    </citation>
    <scope>IDENTIFICATION</scope>
    <source>
        <tissue evidence="4">Leaf</tissue>
    </source>
</reference>
<dbReference type="Pfam" id="PF00078">
    <property type="entry name" value="RVT_1"/>
    <property type="match status" value="1"/>
</dbReference>
<keyword evidence="3" id="KW-1185">Reference proteome</keyword>
<sequence length="563" mass="64071">MVNRRPVSKNIVSTGLLVSENHRVMLLAPYTAEEVKQALMLISSDKAPEPDGFRSGFFKDAWEVVGTDLTAADLSFFQSGRILREWNVTTLTLIPKIKVPAYVSDSRPIACCNVICKVITKMLCERLQLVLPDLIAENQGAIVHGRMISHNIMIFQDLLRHYGRKNVAPGCMVQLDLRKAYDTIEWCFIEEMMDALQFPSKFVHLIMEYDVLLFCRGEVQSIRLMLGGLKTFSKLLVCKVQHLSGYTRGKFPFRYLGIPICAKSISNAECEAIVEKMVARVKAWSSRHLSFKGRVQLANSVLLSIHIYWAQLAPRSVAWGSVCKLKKADGLGLRQIKLWNVAAIGKLTWAIASKKDCLWVKWVNSVYIKDSQWWAYIAPVDGNWYWKQIFYVTNVMAQFYSSNALSSLPSYSIKDTYQKMLLVQQRVPWDNNVWCRLVMPKQKFISWISMLNILKTRDQLLRNGVCVEKECSLCADADESHEHLLFSCNYSMKCWLAIKSWCSIGARRFIFFGVKGIIQCGINNCSTPQKLVTRIKGDVKTTIRGVMPKKAFRIEGLVGEGPS</sequence>
<protein>
    <recommendedName>
        <fullName evidence="5">Reverse transcriptase domain-containing protein</fullName>
    </recommendedName>
</protein>
<organism evidence="3 4">
    <name type="scientific">Spinacia oleracea</name>
    <name type="common">Spinach</name>
    <dbReference type="NCBI Taxonomy" id="3562"/>
    <lineage>
        <taxon>Eukaryota</taxon>
        <taxon>Viridiplantae</taxon>
        <taxon>Streptophyta</taxon>
        <taxon>Embryophyta</taxon>
        <taxon>Tracheophyta</taxon>
        <taxon>Spermatophyta</taxon>
        <taxon>Magnoliopsida</taxon>
        <taxon>eudicotyledons</taxon>
        <taxon>Gunneridae</taxon>
        <taxon>Pentapetalae</taxon>
        <taxon>Caryophyllales</taxon>
        <taxon>Chenopodiaceae</taxon>
        <taxon>Chenopodioideae</taxon>
        <taxon>Anserineae</taxon>
        <taxon>Spinacia</taxon>
    </lineage>
</organism>
<gene>
    <name evidence="4" type="primary">LOC130470146</name>
</gene>
<dbReference type="PANTHER" id="PTHR33116">
    <property type="entry name" value="REVERSE TRANSCRIPTASE ZINC-BINDING DOMAIN-CONTAINING PROTEIN-RELATED-RELATED"/>
    <property type="match status" value="1"/>
</dbReference>
<feature type="domain" description="Reverse transcriptase" evidence="1">
    <location>
        <begin position="103"/>
        <end position="207"/>
    </location>
</feature>
<feature type="domain" description="Reverse transcriptase zinc-binding" evidence="2">
    <location>
        <begin position="411"/>
        <end position="495"/>
    </location>
</feature>
<evidence type="ECO:0000259" key="1">
    <source>
        <dbReference type="Pfam" id="PF00078"/>
    </source>
</evidence>
<evidence type="ECO:0000313" key="3">
    <source>
        <dbReference type="Proteomes" id="UP000813463"/>
    </source>
</evidence>
<reference evidence="3" key="1">
    <citation type="journal article" date="2021" name="Nat. Commun.">
        <title>Genomic analyses provide insights into spinach domestication and the genetic basis of agronomic traits.</title>
        <authorList>
            <person name="Cai X."/>
            <person name="Sun X."/>
            <person name="Xu C."/>
            <person name="Sun H."/>
            <person name="Wang X."/>
            <person name="Ge C."/>
            <person name="Zhang Z."/>
            <person name="Wang Q."/>
            <person name="Fei Z."/>
            <person name="Jiao C."/>
            <person name="Wang Q."/>
        </authorList>
    </citation>
    <scope>NUCLEOTIDE SEQUENCE [LARGE SCALE GENOMIC DNA]</scope>
    <source>
        <strain evidence="3">cv. Varoflay</strain>
    </source>
</reference>
<dbReference type="InterPro" id="IPR043502">
    <property type="entry name" value="DNA/RNA_pol_sf"/>
</dbReference>
<dbReference type="RefSeq" id="XP_056695735.1">
    <property type="nucleotide sequence ID" value="XM_056839757.1"/>
</dbReference>
<dbReference type="InterPro" id="IPR026960">
    <property type="entry name" value="RVT-Znf"/>
</dbReference>